<accession>A0A1J4J7J8</accession>
<dbReference type="Pfam" id="PF12796">
    <property type="entry name" value="Ank_2"/>
    <property type="match status" value="1"/>
</dbReference>
<organism evidence="2 3">
    <name type="scientific">Tritrichomonas foetus</name>
    <dbReference type="NCBI Taxonomy" id="1144522"/>
    <lineage>
        <taxon>Eukaryota</taxon>
        <taxon>Metamonada</taxon>
        <taxon>Parabasalia</taxon>
        <taxon>Tritrichomonadida</taxon>
        <taxon>Tritrichomonadidae</taxon>
        <taxon>Tritrichomonas</taxon>
    </lineage>
</organism>
<dbReference type="InterPro" id="IPR036770">
    <property type="entry name" value="Ankyrin_rpt-contain_sf"/>
</dbReference>
<keyword evidence="3" id="KW-1185">Reference proteome</keyword>
<evidence type="ECO:0000313" key="2">
    <source>
        <dbReference type="EMBL" id="OHS93635.1"/>
    </source>
</evidence>
<dbReference type="Gene3D" id="1.25.40.20">
    <property type="entry name" value="Ankyrin repeat-containing domain"/>
    <property type="match status" value="1"/>
</dbReference>
<dbReference type="EMBL" id="MLAK01001382">
    <property type="protein sequence ID" value="OHS93635.1"/>
    <property type="molecule type" value="Genomic_DNA"/>
</dbReference>
<dbReference type="SMART" id="SM00248">
    <property type="entry name" value="ANK"/>
    <property type="match status" value="2"/>
</dbReference>
<keyword evidence="1" id="KW-0472">Membrane</keyword>
<dbReference type="SUPFAM" id="SSF48403">
    <property type="entry name" value="Ankyrin repeat"/>
    <property type="match status" value="1"/>
</dbReference>
<reference evidence="2" key="1">
    <citation type="submission" date="2016-10" db="EMBL/GenBank/DDBJ databases">
        <authorList>
            <person name="Benchimol M."/>
            <person name="Almeida L.G."/>
            <person name="Vasconcelos A.T."/>
            <person name="Perreira-Neves A."/>
            <person name="Rosa I.A."/>
            <person name="Tasca T."/>
            <person name="Bogo M.R."/>
            <person name="de Souza W."/>
        </authorList>
    </citation>
    <scope>NUCLEOTIDE SEQUENCE [LARGE SCALE GENOMIC DNA]</scope>
    <source>
        <strain evidence="2">K</strain>
    </source>
</reference>
<evidence type="ECO:0000256" key="1">
    <source>
        <dbReference type="SAM" id="Phobius"/>
    </source>
</evidence>
<dbReference type="Proteomes" id="UP000179807">
    <property type="component" value="Unassembled WGS sequence"/>
</dbReference>
<evidence type="ECO:0000313" key="3">
    <source>
        <dbReference type="Proteomes" id="UP000179807"/>
    </source>
</evidence>
<dbReference type="VEuPathDB" id="TrichDB:TRFO_11625"/>
<dbReference type="OrthoDB" id="2163089at2759"/>
<keyword evidence="1" id="KW-1133">Transmembrane helix</keyword>
<protein>
    <submittedName>
        <fullName evidence="2">Uncharacterized protein</fullName>
    </submittedName>
</protein>
<gene>
    <name evidence="2" type="ORF">TRFO_11625</name>
</gene>
<comment type="caution">
    <text evidence="2">The sequence shown here is derived from an EMBL/GenBank/DDBJ whole genome shotgun (WGS) entry which is preliminary data.</text>
</comment>
<name>A0A1J4J7J8_9EUKA</name>
<sequence length="82" mass="9387">MFYPIFYSFPLLLAALFGYNDVIRLLLTSPDLDINKADREGNTALMIAVETDFIDTIKLLLSHPNIDIKHQNEEGVFNFLLI</sequence>
<dbReference type="GeneID" id="94830844"/>
<keyword evidence="1" id="KW-0812">Transmembrane</keyword>
<dbReference type="RefSeq" id="XP_068346772.1">
    <property type="nucleotide sequence ID" value="XM_068496140.1"/>
</dbReference>
<dbReference type="AlphaFoldDB" id="A0A1J4J7J8"/>
<feature type="transmembrane region" description="Helical" evidence="1">
    <location>
        <begin position="6"/>
        <end position="27"/>
    </location>
</feature>
<proteinExistence type="predicted"/>
<dbReference type="InterPro" id="IPR002110">
    <property type="entry name" value="Ankyrin_rpt"/>
</dbReference>